<feature type="chain" id="PRO_5046651742" evidence="1">
    <location>
        <begin position="20"/>
        <end position="189"/>
    </location>
</feature>
<keyword evidence="1" id="KW-0732">Signal</keyword>
<dbReference type="RefSeq" id="WP_295447366.1">
    <property type="nucleotide sequence ID" value="NZ_BAABWU010000025.1"/>
</dbReference>
<comment type="caution">
    <text evidence="2">The sequence shown here is derived from an EMBL/GenBank/DDBJ whole genome shotgun (WGS) entry which is preliminary data.</text>
</comment>
<keyword evidence="3" id="KW-1185">Reference proteome</keyword>
<accession>A0ABQ0ARY2</accession>
<reference evidence="2 3" key="1">
    <citation type="submission" date="2024-04" db="EMBL/GenBank/DDBJ databases">
        <title>Draft genome sequence of Pseudophaeobacter arcticus NBRC 116598.</title>
        <authorList>
            <person name="Miyakawa T."/>
            <person name="Kusuya Y."/>
            <person name="Miura T."/>
        </authorList>
    </citation>
    <scope>NUCLEOTIDE SEQUENCE [LARGE SCALE GENOMIC DNA]</scope>
    <source>
        <strain evidence="2 3">SU-CL00105</strain>
    </source>
</reference>
<dbReference type="EMBL" id="BAABWU010000025">
    <property type="protein sequence ID" value="GAA6198608.1"/>
    <property type="molecule type" value="Genomic_DNA"/>
</dbReference>
<gene>
    <name evidence="2" type="ORF">NBRC116598_40530</name>
</gene>
<dbReference type="Proteomes" id="UP001441944">
    <property type="component" value="Unassembled WGS sequence"/>
</dbReference>
<proteinExistence type="predicted"/>
<sequence length="189" mass="20280">MRTLTIASLFSLIAMPAFAADYNAAMESYLETNIRNWAQTPVLVEAIANQNSETSGMSQADVDALDLQWRAEVGEDQSALISDVLSNDAADFLRTQIESSGGRITEIFIMDAQGLNVAASGTTSDMWQGDEAKFQMTYSVGSDAVHFGEIELDESSQRYQAQISLTIVDTESGAAIGAMTVGVDADSLM</sequence>
<protein>
    <submittedName>
        <fullName evidence="2">Uncharacterized protein</fullName>
    </submittedName>
</protein>
<name>A0ABQ0ARY2_9RHOB</name>
<evidence type="ECO:0000313" key="3">
    <source>
        <dbReference type="Proteomes" id="UP001441944"/>
    </source>
</evidence>
<evidence type="ECO:0000256" key="1">
    <source>
        <dbReference type="SAM" id="SignalP"/>
    </source>
</evidence>
<feature type="signal peptide" evidence="1">
    <location>
        <begin position="1"/>
        <end position="19"/>
    </location>
</feature>
<evidence type="ECO:0000313" key="2">
    <source>
        <dbReference type="EMBL" id="GAA6198608.1"/>
    </source>
</evidence>
<organism evidence="2 3">
    <name type="scientific">Pseudophaeobacter arcticus</name>
    <dbReference type="NCBI Taxonomy" id="385492"/>
    <lineage>
        <taxon>Bacteria</taxon>
        <taxon>Pseudomonadati</taxon>
        <taxon>Pseudomonadota</taxon>
        <taxon>Alphaproteobacteria</taxon>
        <taxon>Rhodobacterales</taxon>
        <taxon>Paracoccaceae</taxon>
        <taxon>Pseudophaeobacter</taxon>
    </lineage>
</organism>